<gene>
    <name evidence="1" type="ORF">PR048_021232</name>
</gene>
<organism evidence="1 2">
    <name type="scientific">Dryococelus australis</name>
    <dbReference type="NCBI Taxonomy" id="614101"/>
    <lineage>
        <taxon>Eukaryota</taxon>
        <taxon>Metazoa</taxon>
        <taxon>Ecdysozoa</taxon>
        <taxon>Arthropoda</taxon>
        <taxon>Hexapoda</taxon>
        <taxon>Insecta</taxon>
        <taxon>Pterygota</taxon>
        <taxon>Neoptera</taxon>
        <taxon>Polyneoptera</taxon>
        <taxon>Phasmatodea</taxon>
        <taxon>Verophasmatodea</taxon>
        <taxon>Anareolatae</taxon>
        <taxon>Phasmatidae</taxon>
        <taxon>Eurycanthinae</taxon>
        <taxon>Dryococelus</taxon>
    </lineage>
</organism>
<evidence type="ECO:0000313" key="1">
    <source>
        <dbReference type="EMBL" id="KAJ8876785.1"/>
    </source>
</evidence>
<evidence type="ECO:0000313" key="2">
    <source>
        <dbReference type="Proteomes" id="UP001159363"/>
    </source>
</evidence>
<protein>
    <submittedName>
        <fullName evidence="1">Uncharacterized protein</fullName>
    </submittedName>
</protein>
<sequence length="269" mass="30241">MLARLHSPVYTRDSNICHWLLLQRVATDTPHLEYRSCYLFPGKCAFGTESSKACLTNCDPIAKLTLTLNFSKWADSGSADRAIQIGATVAQWIKRFQVGPQWLRAAVALWLKYSPPTKANRVRFPAGVPLRIFTCGNRSRRSGISSSPPFRSGAAPYSPRFTLIGSQDLDIKGDYPNGHPYGNEGGTTYSVHEKNDTLKKQVADKHWLSPTLLYEVTQTAKVNREVPDFTNNGFRNRHCQRRVLCCQYTAEGEFGRIESLLPTFLEVPE</sequence>
<reference evidence="1 2" key="1">
    <citation type="submission" date="2023-02" db="EMBL/GenBank/DDBJ databases">
        <title>LHISI_Scaffold_Assembly.</title>
        <authorList>
            <person name="Stuart O.P."/>
            <person name="Cleave R."/>
            <person name="Magrath M.J.L."/>
            <person name="Mikheyev A.S."/>
        </authorList>
    </citation>
    <scope>NUCLEOTIDE SEQUENCE [LARGE SCALE GENOMIC DNA]</scope>
    <source>
        <strain evidence="1">Daus_M_001</strain>
        <tissue evidence="1">Leg muscle</tissue>
    </source>
</reference>
<name>A0ABQ9GXN1_9NEOP</name>
<accession>A0ABQ9GXN1</accession>
<dbReference type="Proteomes" id="UP001159363">
    <property type="component" value="Chromosome 7"/>
</dbReference>
<keyword evidence="2" id="KW-1185">Reference proteome</keyword>
<proteinExistence type="predicted"/>
<comment type="caution">
    <text evidence="1">The sequence shown here is derived from an EMBL/GenBank/DDBJ whole genome shotgun (WGS) entry which is preliminary data.</text>
</comment>
<dbReference type="EMBL" id="JARBHB010000008">
    <property type="protein sequence ID" value="KAJ8876785.1"/>
    <property type="molecule type" value="Genomic_DNA"/>
</dbReference>